<evidence type="ECO:0000313" key="2">
    <source>
        <dbReference type="Proteomes" id="UP000620559"/>
    </source>
</evidence>
<organism evidence="1 2">
    <name type="scientific">Plectonema cf. radiosum LEGE 06105</name>
    <dbReference type="NCBI Taxonomy" id="945769"/>
    <lineage>
        <taxon>Bacteria</taxon>
        <taxon>Bacillati</taxon>
        <taxon>Cyanobacteriota</taxon>
        <taxon>Cyanophyceae</taxon>
        <taxon>Oscillatoriophycideae</taxon>
        <taxon>Oscillatoriales</taxon>
        <taxon>Microcoleaceae</taxon>
        <taxon>Plectonema</taxon>
    </lineage>
</organism>
<dbReference type="RefSeq" id="WP_193925357.1">
    <property type="nucleotide sequence ID" value="NZ_JADEWL010000188.1"/>
</dbReference>
<proteinExistence type="predicted"/>
<evidence type="ECO:0000313" key="1">
    <source>
        <dbReference type="EMBL" id="MBE9216662.1"/>
    </source>
</evidence>
<sequence length="55" mass="6916">MKCDYVEKQADGTYKFYRIDQDWVDGELKKNYIEIPRERIPKHKQDEFICNWFKR</sequence>
<keyword evidence="2" id="KW-1185">Reference proteome</keyword>
<reference evidence="1" key="1">
    <citation type="submission" date="2020-10" db="EMBL/GenBank/DDBJ databases">
        <authorList>
            <person name="Castelo-Branco R."/>
            <person name="Eusebio N."/>
            <person name="Adriana R."/>
            <person name="Vieira A."/>
            <person name="Brugerolle De Fraissinette N."/>
            <person name="Rezende De Castro R."/>
            <person name="Schneider M.P."/>
            <person name="Vasconcelos V."/>
            <person name="Leao P.N."/>
        </authorList>
    </citation>
    <scope>NUCLEOTIDE SEQUENCE</scope>
    <source>
        <strain evidence="1">LEGE 06105</strain>
    </source>
</reference>
<name>A0A8J7F8S2_9CYAN</name>
<dbReference type="AlphaFoldDB" id="A0A8J7F8S2"/>
<dbReference type="Proteomes" id="UP000620559">
    <property type="component" value="Unassembled WGS sequence"/>
</dbReference>
<accession>A0A8J7F8S2</accession>
<dbReference type="EMBL" id="JADEWL010000188">
    <property type="protein sequence ID" value="MBE9216662.1"/>
    <property type="molecule type" value="Genomic_DNA"/>
</dbReference>
<gene>
    <name evidence="1" type="ORF">IQ247_29055</name>
</gene>
<protein>
    <submittedName>
        <fullName evidence="1">Uncharacterized protein</fullName>
    </submittedName>
</protein>
<comment type="caution">
    <text evidence="1">The sequence shown here is derived from an EMBL/GenBank/DDBJ whole genome shotgun (WGS) entry which is preliminary data.</text>
</comment>